<dbReference type="SUPFAM" id="SSF52540">
    <property type="entry name" value="P-loop containing nucleoside triphosphate hydrolases"/>
    <property type="match status" value="1"/>
</dbReference>
<name>A0A850SYV1_9BACT</name>
<dbReference type="RefSeq" id="WP_178367861.1">
    <property type="nucleotide sequence ID" value="NZ_JACADJ010000074.1"/>
</dbReference>
<dbReference type="AlphaFoldDB" id="A0A850SYV1"/>
<dbReference type="CDD" id="cd03230">
    <property type="entry name" value="ABC_DR_subfamily_A"/>
    <property type="match status" value="1"/>
</dbReference>
<proteinExistence type="predicted"/>
<dbReference type="PANTHER" id="PTHR42939:SF1">
    <property type="entry name" value="ABC TRANSPORTER ATP-BINDING PROTEIN ALBC-RELATED"/>
    <property type="match status" value="1"/>
</dbReference>
<protein>
    <submittedName>
        <fullName evidence="5">ABC transporter ATP-binding protein</fullName>
    </submittedName>
</protein>
<organism evidence="5 6">
    <name type="scientific">Desulfobacter latus</name>
    <dbReference type="NCBI Taxonomy" id="2292"/>
    <lineage>
        <taxon>Bacteria</taxon>
        <taxon>Pseudomonadati</taxon>
        <taxon>Thermodesulfobacteriota</taxon>
        <taxon>Desulfobacteria</taxon>
        <taxon>Desulfobacterales</taxon>
        <taxon>Desulfobacteraceae</taxon>
        <taxon>Desulfobacter</taxon>
    </lineage>
</organism>
<dbReference type="InterPro" id="IPR003593">
    <property type="entry name" value="AAA+_ATPase"/>
</dbReference>
<reference evidence="5 6" key="1">
    <citation type="submission" date="2020-06" db="EMBL/GenBank/DDBJ databases">
        <title>High-quality draft genome of sulfate reducer Desulfobacter latus type strain AcrS2 isolated from marine sediment.</title>
        <authorList>
            <person name="Hoppe M."/>
            <person name="Larsen C.K."/>
            <person name="Marshall I.P.G."/>
            <person name="Schramm A."/>
            <person name="Marietou A.G."/>
        </authorList>
    </citation>
    <scope>NUCLEOTIDE SEQUENCE [LARGE SCALE GENOMIC DNA]</scope>
    <source>
        <strain evidence="5 6">AcRS2</strain>
    </source>
</reference>
<dbReference type="InterPro" id="IPR003439">
    <property type="entry name" value="ABC_transporter-like_ATP-bd"/>
</dbReference>
<dbReference type="SMART" id="SM00382">
    <property type="entry name" value="AAA"/>
    <property type="match status" value="1"/>
</dbReference>
<dbReference type="Gene3D" id="3.40.50.300">
    <property type="entry name" value="P-loop containing nucleotide triphosphate hydrolases"/>
    <property type="match status" value="1"/>
</dbReference>
<evidence type="ECO:0000313" key="5">
    <source>
        <dbReference type="EMBL" id="NWH06409.1"/>
    </source>
</evidence>
<dbReference type="Pfam" id="PF00005">
    <property type="entry name" value="ABC_tran"/>
    <property type="match status" value="1"/>
</dbReference>
<dbReference type="PANTHER" id="PTHR42939">
    <property type="entry name" value="ABC TRANSPORTER ATP-BINDING PROTEIN ALBC-RELATED"/>
    <property type="match status" value="1"/>
</dbReference>
<accession>A0A850SYV1</accession>
<keyword evidence="1" id="KW-0813">Transport</keyword>
<dbReference type="InterPro" id="IPR027417">
    <property type="entry name" value="P-loop_NTPase"/>
</dbReference>
<gene>
    <name evidence="5" type="ORF">HXW94_15710</name>
</gene>
<dbReference type="Proteomes" id="UP000553343">
    <property type="component" value="Unassembled WGS sequence"/>
</dbReference>
<dbReference type="PROSITE" id="PS50893">
    <property type="entry name" value="ABC_TRANSPORTER_2"/>
    <property type="match status" value="1"/>
</dbReference>
<keyword evidence="3 5" id="KW-0067">ATP-binding</keyword>
<comment type="caution">
    <text evidence="5">The sequence shown here is derived from an EMBL/GenBank/DDBJ whole genome shotgun (WGS) entry which is preliminary data.</text>
</comment>
<dbReference type="InterPro" id="IPR051782">
    <property type="entry name" value="ABC_Transporter_VariousFunc"/>
</dbReference>
<dbReference type="EMBL" id="JACADJ010000074">
    <property type="protein sequence ID" value="NWH06409.1"/>
    <property type="molecule type" value="Genomic_DNA"/>
</dbReference>
<keyword evidence="2" id="KW-0547">Nucleotide-binding</keyword>
<feature type="domain" description="ABC transporter" evidence="4">
    <location>
        <begin position="4"/>
        <end position="238"/>
    </location>
</feature>
<sequence>MAIIDLNNVSKSYVSGFLMRKKKAVSNISFKVGNGEILGIIGANGAGKSTIIKMIQGFIRPDKGDILIDNNKPFDPASRIKMGYLPENPYFYTNLTAVELLRFSTSASGMPKQLADKRIKTLLETVDLYPHRKQRLKTYSKGMTQRAGICFALVHDPQVVVLDEPMSGLDPLGRKMVLDLILDLKAQGKTILFCSHILNDVERVCDRVAVMDKGHLRKVFTREDLGNQTMEEVFLHTIEERSEC</sequence>
<keyword evidence="6" id="KW-1185">Reference proteome</keyword>
<evidence type="ECO:0000256" key="2">
    <source>
        <dbReference type="ARBA" id="ARBA00022741"/>
    </source>
</evidence>
<dbReference type="GO" id="GO:0005524">
    <property type="term" value="F:ATP binding"/>
    <property type="evidence" value="ECO:0007669"/>
    <property type="project" value="UniProtKB-KW"/>
</dbReference>
<evidence type="ECO:0000256" key="3">
    <source>
        <dbReference type="ARBA" id="ARBA00022840"/>
    </source>
</evidence>
<evidence type="ECO:0000256" key="1">
    <source>
        <dbReference type="ARBA" id="ARBA00022448"/>
    </source>
</evidence>
<evidence type="ECO:0000259" key="4">
    <source>
        <dbReference type="PROSITE" id="PS50893"/>
    </source>
</evidence>
<dbReference type="GO" id="GO:0016887">
    <property type="term" value="F:ATP hydrolysis activity"/>
    <property type="evidence" value="ECO:0007669"/>
    <property type="project" value="InterPro"/>
</dbReference>
<evidence type="ECO:0000313" key="6">
    <source>
        <dbReference type="Proteomes" id="UP000553343"/>
    </source>
</evidence>